<dbReference type="GO" id="GO:0008033">
    <property type="term" value="P:tRNA processing"/>
    <property type="evidence" value="ECO:0007669"/>
    <property type="project" value="UniProtKB-KW"/>
</dbReference>
<evidence type="ECO:0000256" key="7">
    <source>
        <dbReference type="ARBA" id="ARBA00022842"/>
    </source>
</evidence>
<evidence type="ECO:0000256" key="8">
    <source>
        <dbReference type="ARBA" id="ARBA00022884"/>
    </source>
</evidence>
<dbReference type="InterPro" id="IPR002646">
    <property type="entry name" value="PolA_pol_head_dom"/>
</dbReference>
<protein>
    <submittedName>
        <fullName evidence="13">tRNA nucleotidyltransferase (CCA-adding enzyme)</fullName>
    </submittedName>
</protein>
<dbReference type="EMBL" id="FNBG01000010">
    <property type="protein sequence ID" value="SDF42409.1"/>
    <property type="molecule type" value="Genomic_DNA"/>
</dbReference>
<dbReference type="InterPro" id="IPR043519">
    <property type="entry name" value="NT_sf"/>
</dbReference>
<evidence type="ECO:0000313" key="14">
    <source>
        <dbReference type="Proteomes" id="UP000198972"/>
    </source>
</evidence>
<dbReference type="InterPro" id="IPR050264">
    <property type="entry name" value="Bact_CCA-adding_enz_type3_sf"/>
</dbReference>
<dbReference type="Gene3D" id="3.30.460.10">
    <property type="entry name" value="Beta Polymerase, domain 2"/>
    <property type="match status" value="1"/>
</dbReference>
<keyword evidence="5" id="KW-0479">Metal-binding</keyword>
<evidence type="ECO:0000259" key="11">
    <source>
        <dbReference type="Pfam" id="PF12627"/>
    </source>
</evidence>
<dbReference type="SUPFAM" id="SSF81301">
    <property type="entry name" value="Nucleotidyltransferase"/>
    <property type="match status" value="1"/>
</dbReference>
<dbReference type="Pfam" id="PF12627">
    <property type="entry name" value="PolyA_pol_RNAbd"/>
    <property type="match status" value="1"/>
</dbReference>
<dbReference type="CDD" id="cd05398">
    <property type="entry name" value="NT_ClassII-CCAase"/>
    <property type="match status" value="1"/>
</dbReference>
<keyword evidence="2 9" id="KW-0808">Transferase</keyword>
<accession>A0A1G7L073</accession>
<dbReference type="GO" id="GO:0000166">
    <property type="term" value="F:nucleotide binding"/>
    <property type="evidence" value="ECO:0007669"/>
    <property type="project" value="UniProtKB-KW"/>
</dbReference>
<evidence type="ECO:0000256" key="5">
    <source>
        <dbReference type="ARBA" id="ARBA00022723"/>
    </source>
</evidence>
<feature type="domain" description="CCA-adding enzyme C-terminal" evidence="12">
    <location>
        <begin position="255"/>
        <end position="420"/>
    </location>
</feature>
<dbReference type="SUPFAM" id="SSF81891">
    <property type="entry name" value="Poly A polymerase C-terminal region-like"/>
    <property type="match status" value="1"/>
</dbReference>
<dbReference type="GO" id="GO:0016779">
    <property type="term" value="F:nucleotidyltransferase activity"/>
    <property type="evidence" value="ECO:0007669"/>
    <property type="project" value="UniProtKB-KW"/>
</dbReference>
<dbReference type="GO" id="GO:0046872">
    <property type="term" value="F:metal ion binding"/>
    <property type="evidence" value="ECO:0007669"/>
    <property type="project" value="UniProtKB-KW"/>
</dbReference>
<keyword evidence="7" id="KW-0460">Magnesium</keyword>
<dbReference type="PANTHER" id="PTHR46173">
    <property type="entry name" value="CCA TRNA NUCLEOTIDYLTRANSFERASE 1, MITOCHONDRIAL"/>
    <property type="match status" value="1"/>
</dbReference>
<evidence type="ECO:0000259" key="12">
    <source>
        <dbReference type="Pfam" id="PF13735"/>
    </source>
</evidence>
<dbReference type="OrthoDB" id="9805698at2"/>
<keyword evidence="6" id="KW-0547">Nucleotide-binding</keyword>
<dbReference type="Gene3D" id="1.10.246.80">
    <property type="match status" value="1"/>
</dbReference>
<keyword evidence="4" id="KW-0548">Nucleotidyltransferase</keyword>
<feature type="domain" description="tRNA nucleotidyltransferase/poly(A) polymerase RNA and SrmB- binding" evidence="11">
    <location>
        <begin position="181"/>
        <end position="230"/>
    </location>
</feature>
<dbReference type="Proteomes" id="UP000198972">
    <property type="component" value="Unassembled WGS sequence"/>
</dbReference>
<organism evidence="13 14">
    <name type="scientific">Fontibacillus panacisegetis</name>
    <dbReference type="NCBI Taxonomy" id="670482"/>
    <lineage>
        <taxon>Bacteria</taxon>
        <taxon>Bacillati</taxon>
        <taxon>Bacillota</taxon>
        <taxon>Bacilli</taxon>
        <taxon>Bacillales</taxon>
        <taxon>Paenibacillaceae</taxon>
        <taxon>Fontibacillus</taxon>
    </lineage>
</organism>
<evidence type="ECO:0000256" key="6">
    <source>
        <dbReference type="ARBA" id="ARBA00022741"/>
    </source>
</evidence>
<evidence type="ECO:0000256" key="4">
    <source>
        <dbReference type="ARBA" id="ARBA00022695"/>
    </source>
</evidence>
<dbReference type="Gene3D" id="1.10.3090.10">
    <property type="entry name" value="cca-adding enzyme, domain 2"/>
    <property type="match status" value="1"/>
</dbReference>
<dbReference type="InterPro" id="IPR032828">
    <property type="entry name" value="PolyA_RNA-bd"/>
</dbReference>
<keyword evidence="8 9" id="KW-0694">RNA-binding</keyword>
<evidence type="ECO:0000256" key="2">
    <source>
        <dbReference type="ARBA" id="ARBA00022679"/>
    </source>
</evidence>
<dbReference type="PANTHER" id="PTHR46173:SF1">
    <property type="entry name" value="CCA TRNA NUCLEOTIDYLTRANSFERASE 1, MITOCHONDRIAL"/>
    <property type="match status" value="1"/>
</dbReference>
<dbReference type="Pfam" id="PF13735">
    <property type="entry name" value="tRNA_NucTran2_2"/>
    <property type="match status" value="1"/>
</dbReference>
<evidence type="ECO:0000256" key="1">
    <source>
        <dbReference type="ARBA" id="ARBA00001946"/>
    </source>
</evidence>
<name>A0A1G7L073_9BACL</name>
<comment type="cofactor">
    <cofactor evidence="1">
        <name>Mg(2+)</name>
        <dbReference type="ChEBI" id="CHEBI:18420"/>
    </cofactor>
</comment>
<keyword evidence="3" id="KW-0819">tRNA processing</keyword>
<evidence type="ECO:0000259" key="10">
    <source>
        <dbReference type="Pfam" id="PF01743"/>
    </source>
</evidence>
<dbReference type="RefSeq" id="WP_091229623.1">
    <property type="nucleotide sequence ID" value="NZ_FNBG01000010.1"/>
</dbReference>
<keyword evidence="14" id="KW-1185">Reference proteome</keyword>
<dbReference type="InterPro" id="IPR032810">
    <property type="entry name" value="CCA-adding_enz_C"/>
</dbReference>
<dbReference type="Pfam" id="PF01743">
    <property type="entry name" value="PolyA_pol"/>
    <property type="match status" value="1"/>
</dbReference>
<evidence type="ECO:0000313" key="13">
    <source>
        <dbReference type="EMBL" id="SDF42409.1"/>
    </source>
</evidence>
<evidence type="ECO:0000256" key="9">
    <source>
        <dbReference type="RuleBase" id="RU003953"/>
    </source>
</evidence>
<feature type="domain" description="Poly A polymerase head" evidence="10">
    <location>
        <begin position="29"/>
        <end position="149"/>
    </location>
</feature>
<proteinExistence type="inferred from homology"/>
<evidence type="ECO:0000256" key="3">
    <source>
        <dbReference type="ARBA" id="ARBA00022694"/>
    </source>
</evidence>
<gene>
    <name evidence="13" type="ORF">SAMN04488542_110136</name>
</gene>
<dbReference type="STRING" id="670482.SAMN04488542_110136"/>
<dbReference type="NCBIfam" id="NF009814">
    <property type="entry name" value="PRK13299.1"/>
    <property type="match status" value="1"/>
</dbReference>
<dbReference type="PROSITE" id="PS51257">
    <property type="entry name" value="PROKAR_LIPOPROTEIN"/>
    <property type="match status" value="1"/>
</dbReference>
<comment type="similarity">
    <text evidence="9">Belongs to the tRNA nucleotidyltransferase/poly(A) polymerase family.</text>
</comment>
<reference evidence="13 14" key="1">
    <citation type="submission" date="2016-10" db="EMBL/GenBank/DDBJ databases">
        <authorList>
            <person name="de Groot N.N."/>
        </authorList>
    </citation>
    <scope>NUCLEOTIDE SEQUENCE [LARGE SCALE GENOMIC DNA]</scope>
    <source>
        <strain evidence="13 14">DSM 28129</strain>
    </source>
</reference>
<dbReference type="GO" id="GO:0000049">
    <property type="term" value="F:tRNA binding"/>
    <property type="evidence" value="ECO:0007669"/>
    <property type="project" value="TreeGrafter"/>
</dbReference>
<sequence length="431" mass="49475">MNLWKQINPLMQRQGEEVLHLLLEHGHQAFFVGGCVRDELMGRPVHDMDIATSAKPEEVISIFPRTVPTGLQHGTVTVLMDTYSYEVTTFRKESEYEDHRRPSNVQFVEGIVQDLQRRDFTMNAIACNIKGELTDPYGGHQDIANGIIRCVGKAEDRFDEDALRMMRAVRFASVFAFRPVKSLWSALIKDRDKLSYIAMERIRAELERMIMGPHPLRGLEILRRSRLLDFAKAPIPNQEDIKQVYLLGLEKVSSESPELRWSLLLQGLGMHGEETLTMMRDWTFSNVIMQTTSDLIHFDEAWRQMVLTTSQSQEIDGLRRGWITLELRYGKAAAANWLIRQDVLNPLMNEEELIRLQPLEWKWHHDMILYHISDLAASGGDVISFLGRKGGPWLGHLMKNLLMCVAYGDLPNEKEAILDHAKVVVNSQNES</sequence>
<dbReference type="AlphaFoldDB" id="A0A1G7L073"/>